<dbReference type="EMBL" id="CP159534">
    <property type="protein sequence ID" value="XCJ72759.1"/>
    <property type="molecule type" value="Genomic_DNA"/>
</dbReference>
<gene>
    <name evidence="2" type="ORF">ABII15_23590</name>
</gene>
<organism evidence="2">
    <name type="scientific">Streptomyces tabacisoli</name>
    <dbReference type="NCBI Taxonomy" id="3156398"/>
    <lineage>
        <taxon>Bacteria</taxon>
        <taxon>Bacillati</taxon>
        <taxon>Actinomycetota</taxon>
        <taxon>Actinomycetes</taxon>
        <taxon>Kitasatosporales</taxon>
        <taxon>Streptomycetaceae</taxon>
        <taxon>Streptomyces</taxon>
    </lineage>
</organism>
<protein>
    <recommendedName>
        <fullName evidence="3">MarR family transcriptional regulator</fullName>
    </recommendedName>
</protein>
<dbReference type="KEGG" id="stac:ABII15_23590"/>
<evidence type="ECO:0000256" key="1">
    <source>
        <dbReference type="SAM" id="MobiDB-lite"/>
    </source>
</evidence>
<name>A0AAU8IX00_9ACTN</name>
<accession>A0AAU8IX00</accession>
<proteinExistence type="predicted"/>
<dbReference type="AlphaFoldDB" id="A0AAU8IX00"/>
<feature type="region of interest" description="Disordered" evidence="1">
    <location>
        <begin position="1"/>
        <end position="31"/>
    </location>
</feature>
<evidence type="ECO:0008006" key="3">
    <source>
        <dbReference type="Google" id="ProtNLM"/>
    </source>
</evidence>
<evidence type="ECO:0000313" key="2">
    <source>
        <dbReference type="EMBL" id="XCJ72759.1"/>
    </source>
</evidence>
<dbReference type="RefSeq" id="WP_353944279.1">
    <property type="nucleotide sequence ID" value="NZ_CP159534.1"/>
</dbReference>
<sequence length="267" mass="29081">MATENSISGLPSPAHPLANPGYGKRGTPDQGALRRDSFAHLPLRARSLAGFIDALPEQAAIDAKTLAKEQPLYGQAAVRSALNELSAAGHLRRVRRLSEPGAGDGTTRWVFHTYWSRVARDDDWWARFLDGDVPEPGAEEPQPQQPRSDAYRRLAQLGLRDPRLTLSAADCATLEAAAAEWIAREPDSQLFTQAMTGGLPATVHSPRAFVAVRLRDKLPPRRARAAHVPVPTTHRTLVECTDCGRPGRPEALPGGLCRGCRSDLDKR</sequence>
<reference evidence="2" key="1">
    <citation type="submission" date="2024-06" db="EMBL/GenBank/DDBJ databases">
        <title>Streptomyces sp. strain HUAS MG91 genome sequences.</title>
        <authorList>
            <person name="Mo P."/>
        </authorList>
    </citation>
    <scope>NUCLEOTIDE SEQUENCE</scope>
    <source>
        <strain evidence="2">HUAS MG91</strain>
    </source>
</reference>